<evidence type="ECO:0000256" key="6">
    <source>
        <dbReference type="ARBA" id="ARBA00023163"/>
    </source>
</evidence>
<dbReference type="AlphaFoldDB" id="A0AAJ0BQN0"/>
<protein>
    <submittedName>
        <fullName evidence="12">Fungal-specific transcription factor domain-containing protein</fullName>
    </submittedName>
</protein>
<keyword evidence="2" id="KW-0677">Repeat</keyword>
<dbReference type="CDD" id="cd12148">
    <property type="entry name" value="fungal_TF_MHR"/>
    <property type="match status" value="1"/>
</dbReference>
<dbReference type="GO" id="GO:0003677">
    <property type="term" value="F:DNA binding"/>
    <property type="evidence" value="ECO:0007669"/>
    <property type="project" value="InterPro"/>
</dbReference>
<feature type="region of interest" description="Disordered" evidence="9">
    <location>
        <begin position="151"/>
        <end position="177"/>
    </location>
</feature>
<dbReference type="EMBL" id="MU839034">
    <property type="protein sequence ID" value="KAK1762680.1"/>
    <property type="molecule type" value="Genomic_DNA"/>
</dbReference>
<keyword evidence="7" id="KW-0539">Nucleus</keyword>
<dbReference type="FunFam" id="3.30.160.60:FF:000100">
    <property type="entry name" value="Zinc finger 45-like"/>
    <property type="match status" value="1"/>
</dbReference>
<accession>A0AAJ0BQN0</accession>
<dbReference type="GO" id="GO:0000981">
    <property type="term" value="F:DNA-binding transcription factor activity, RNA polymerase II-specific"/>
    <property type="evidence" value="ECO:0007669"/>
    <property type="project" value="InterPro"/>
</dbReference>
<keyword evidence="1" id="KW-0479">Metal-binding</keyword>
<feature type="compositionally biased region" description="Low complexity" evidence="9">
    <location>
        <begin position="284"/>
        <end position="293"/>
    </location>
</feature>
<evidence type="ECO:0000256" key="9">
    <source>
        <dbReference type="SAM" id="MobiDB-lite"/>
    </source>
</evidence>
<dbReference type="PROSITE" id="PS00028">
    <property type="entry name" value="ZINC_FINGER_C2H2_1"/>
    <property type="match status" value="2"/>
</dbReference>
<feature type="region of interest" description="Disordered" evidence="9">
    <location>
        <begin position="283"/>
        <end position="320"/>
    </location>
</feature>
<dbReference type="Pfam" id="PF00096">
    <property type="entry name" value="zf-C2H2"/>
    <property type="match status" value="2"/>
</dbReference>
<dbReference type="InterPro" id="IPR036236">
    <property type="entry name" value="Znf_C2H2_sf"/>
</dbReference>
<keyword evidence="6" id="KW-0804">Transcription</keyword>
<dbReference type="InterPro" id="IPR007219">
    <property type="entry name" value="XnlR_reg_dom"/>
</dbReference>
<evidence type="ECO:0000256" key="7">
    <source>
        <dbReference type="ARBA" id="ARBA00023242"/>
    </source>
</evidence>
<proteinExistence type="predicted"/>
<evidence type="ECO:0000259" key="11">
    <source>
        <dbReference type="PROSITE" id="PS50157"/>
    </source>
</evidence>
<keyword evidence="4" id="KW-0862">Zinc</keyword>
<evidence type="ECO:0000313" key="13">
    <source>
        <dbReference type="Proteomes" id="UP001244011"/>
    </source>
</evidence>
<keyword evidence="5" id="KW-0805">Transcription regulation</keyword>
<feature type="region of interest" description="Disordered" evidence="9">
    <location>
        <begin position="191"/>
        <end position="219"/>
    </location>
</feature>
<gene>
    <name evidence="12" type="ORF">QBC33DRAFT_256264</name>
</gene>
<dbReference type="InterPro" id="IPR013087">
    <property type="entry name" value="Znf_C2H2_type"/>
</dbReference>
<keyword evidence="13" id="KW-1185">Reference proteome</keyword>
<comment type="caution">
    <text evidence="12">The sequence shown here is derived from an EMBL/GenBank/DDBJ whole genome shotgun (WGS) entry which is preliminary data.</text>
</comment>
<evidence type="ECO:0000259" key="10">
    <source>
        <dbReference type="PROSITE" id="PS50048"/>
    </source>
</evidence>
<evidence type="ECO:0000256" key="8">
    <source>
        <dbReference type="PROSITE-ProRule" id="PRU00042"/>
    </source>
</evidence>
<dbReference type="PANTHER" id="PTHR47660">
    <property type="entry name" value="TRANSCRIPTION FACTOR WITH C2H2 AND ZN(2)-CYS(6) DNA BINDING DOMAIN (EUROFUNG)-RELATED-RELATED"/>
    <property type="match status" value="1"/>
</dbReference>
<feature type="domain" description="C2H2-type" evidence="11">
    <location>
        <begin position="38"/>
        <end position="65"/>
    </location>
</feature>
<dbReference type="Pfam" id="PF04082">
    <property type="entry name" value="Fungal_trans"/>
    <property type="match status" value="1"/>
</dbReference>
<dbReference type="PANTHER" id="PTHR47660:SF2">
    <property type="entry name" value="TRANSCRIPTION FACTOR WITH C2H2 AND ZN(2)-CYS(6) DNA BINDING DOMAIN (EUROFUNG)"/>
    <property type="match status" value="1"/>
</dbReference>
<dbReference type="InterPro" id="IPR001138">
    <property type="entry name" value="Zn2Cys6_DnaBD"/>
</dbReference>
<dbReference type="SMART" id="SM00355">
    <property type="entry name" value="ZnF_C2H2"/>
    <property type="match status" value="2"/>
</dbReference>
<feature type="domain" description="Zn(2)-C6 fungal-type" evidence="10">
    <location>
        <begin position="83"/>
        <end position="112"/>
    </location>
</feature>
<dbReference type="PROSITE" id="PS00463">
    <property type="entry name" value="ZN2_CY6_FUNGAL_1"/>
    <property type="match status" value="1"/>
</dbReference>
<dbReference type="GeneID" id="85306246"/>
<dbReference type="CDD" id="cd00067">
    <property type="entry name" value="GAL4"/>
    <property type="match status" value="1"/>
</dbReference>
<dbReference type="RefSeq" id="XP_060278893.1">
    <property type="nucleotide sequence ID" value="XM_060423059.1"/>
</dbReference>
<name>A0AAJ0BQN0_9PEZI</name>
<dbReference type="SUPFAM" id="SSF57701">
    <property type="entry name" value="Zn2/Cys6 DNA-binding domain"/>
    <property type="match status" value="1"/>
</dbReference>
<dbReference type="GO" id="GO:0008270">
    <property type="term" value="F:zinc ion binding"/>
    <property type="evidence" value="ECO:0007669"/>
    <property type="project" value="UniProtKB-KW"/>
</dbReference>
<keyword evidence="3 8" id="KW-0863">Zinc-finger</keyword>
<dbReference type="Pfam" id="PF00172">
    <property type="entry name" value="Zn_clus"/>
    <property type="match status" value="1"/>
</dbReference>
<reference evidence="12" key="1">
    <citation type="submission" date="2023-06" db="EMBL/GenBank/DDBJ databases">
        <title>Genome-scale phylogeny and comparative genomics of the fungal order Sordariales.</title>
        <authorList>
            <consortium name="Lawrence Berkeley National Laboratory"/>
            <person name="Hensen N."/>
            <person name="Bonometti L."/>
            <person name="Westerberg I."/>
            <person name="Brannstrom I.O."/>
            <person name="Guillou S."/>
            <person name="Cros-Aarteil S."/>
            <person name="Calhoun S."/>
            <person name="Haridas S."/>
            <person name="Kuo A."/>
            <person name="Mondo S."/>
            <person name="Pangilinan J."/>
            <person name="Riley R."/>
            <person name="Labutti K."/>
            <person name="Andreopoulos B."/>
            <person name="Lipzen A."/>
            <person name="Chen C."/>
            <person name="Yanf M."/>
            <person name="Daum C."/>
            <person name="Ng V."/>
            <person name="Clum A."/>
            <person name="Steindorff A."/>
            <person name="Ohm R."/>
            <person name="Martin F."/>
            <person name="Silar P."/>
            <person name="Natvig D."/>
            <person name="Lalanne C."/>
            <person name="Gautier V."/>
            <person name="Ament-Velasquez S.L."/>
            <person name="Kruys A."/>
            <person name="Hutchinson M.I."/>
            <person name="Powell A.J."/>
            <person name="Barry K."/>
            <person name="Miller A.N."/>
            <person name="Grigoriev I.V."/>
            <person name="Debuchy R."/>
            <person name="Gladieux P."/>
            <person name="Thoren M.H."/>
            <person name="Johannesson H."/>
        </authorList>
    </citation>
    <scope>NUCLEOTIDE SEQUENCE</scope>
    <source>
        <strain evidence="12">8032-3</strain>
    </source>
</reference>
<dbReference type="SMART" id="SM00066">
    <property type="entry name" value="GAL4"/>
    <property type="match status" value="1"/>
</dbReference>
<dbReference type="PROSITE" id="PS50157">
    <property type="entry name" value="ZINC_FINGER_C2H2_2"/>
    <property type="match status" value="2"/>
</dbReference>
<feature type="domain" description="C2H2-type" evidence="11">
    <location>
        <begin position="10"/>
        <end position="37"/>
    </location>
</feature>
<organism evidence="12 13">
    <name type="scientific">Phialemonium atrogriseum</name>
    <dbReference type="NCBI Taxonomy" id="1093897"/>
    <lineage>
        <taxon>Eukaryota</taxon>
        <taxon>Fungi</taxon>
        <taxon>Dikarya</taxon>
        <taxon>Ascomycota</taxon>
        <taxon>Pezizomycotina</taxon>
        <taxon>Sordariomycetes</taxon>
        <taxon>Sordariomycetidae</taxon>
        <taxon>Cephalothecales</taxon>
        <taxon>Cephalothecaceae</taxon>
        <taxon>Phialemonium</taxon>
    </lineage>
</organism>
<dbReference type="InterPro" id="IPR036864">
    <property type="entry name" value="Zn2-C6_fun-type_DNA-bd_sf"/>
</dbReference>
<dbReference type="GO" id="GO:0006351">
    <property type="term" value="P:DNA-templated transcription"/>
    <property type="evidence" value="ECO:0007669"/>
    <property type="project" value="InterPro"/>
</dbReference>
<evidence type="ECO:0000256" key="1">
    <source>
        <dbReference type="ARBA" id="ARBA00022723"/>
    </source>
</evidence>
<dbReference type="Proteomes" id="UP001244011">
    <property type="component" value="Unassembled WGS sequence"/>
</dbReference>
<evidence type="ECO:0000313" key="12">
    <source>
        <dbReference type="EMBL" id="KAK1762680.1"/>
    </source>
</evidence>
<evidence type="ECO:0000256" key="4">
    <source>
        <dbReference type="ARBA" id="ARBA00022833"/>
    </source>
</evidence>
<evidence type="ECO:0000256" key="5">
    <source>
        <dbReference type="ARBA" id="ARBA00023015"/>
    </source>
</evidence>
<dbReference type="Gene3D" id="3.30.160.60">
    <property type="entry name" value="Classic Zinc Finger"/>
    <property type="match status" value="2"/>
</dbReference>
<dbReference type="SUPFAM" id="SSF57667">
    <property type="entry name" value="beta-beta-alpha zinc fingers"/>
    <property type="match status" value="1"/>
</dbReference>
<evidence type="ECO:0000256" key="2">
    <source>
        <dbReference type="ARBA" id="ARBA00022737"/>
    </source>
</evidence>
<dbReference type="PROSITE" id="PS50048">
    <property type="entry name" value="ZN2_CY6_FUNGAL_2"/>
    <property type="match status" value="1"/>
</dbReference>
<evidence type="ECO:0000256" key="3">
    <source>
        <dbReference type="ARBA" id="ARBA00022771"/>
    </source>
</evidence>
<sequence length="936" mass="103669">MSFPALSNGLLCDTCGATFRRAEHLSRHRLRHLGQKPFACPHCNSSFPRRDTLQRHVAIHELDSPMHATLPGKMRSARRIKHACRSCSASKQRCDGKRPCARCHSKDVQCVYSNPGPAQQTDALDQSNYTGQKEQNDDGILVSAAQSSVTSQVSAQQTSPADISSLISPPSLEPSSHSLWDMRISEPAGLSSSIAPSHMQRHSPSFGPGDFELLDGTQLNNDGQQQSALELLFSELVPLCTNTGGATRWNAPQHLISSSQGPCVDWQLPGLDSPHLWLTKETELTSSETLSDPELSDAEAPSPSFLGSRHSPEPQEGQIMKFDDCLRTTAGRRRNSPRVGHDRTATLRGPMFCAASESQHGDGSPLPGFFPPLLSVRESGEDIWKPEDFGHVKSLPQVAYNRLLGNFERLNADNGYHVPFANGEFPSLTALNAFIQLYFEAFHPIFPLLHQPTYDPGKEHWVLLLAVTATGCRFSQVPGAADSGNLLQEFLRRAILFTVEREYGSTCQPWLAQAVLLSDIGMQHSGDMRLSEYAQSNRSLVVTLCRKVNCFTESPDQPGQTSAEQSPQDAWRSFVRRESMRRLAYSAWLLDSQYALFLDLPPQVVTDLLRVRLPSQESLWDAPTAASWKEQMDKNGNHRPMNIQRELSHLYKNKTLRQGIGEFSALLLTMGVFMDALQSRRITVMHASADSTADGGGSSKRRRSISPALPGAQQAMECLEVLCPDERDIPKGPCLKALLLHHYHAICILLSVPLRELFCYTGWRVTSFDILKSQNRLGLWVRQCGEEARLAAFHAGRLFSHIRSSEMNGYYESTAMTIACITLWIYGELSPLDQGSTPNLAAAQAGDCGMNSTMRLDKALNKSDVQLWMRGGSRLRPYLAGVGNILGRDGVARLVHEGARILCSPSPWQISGLLGESLKLYHELRRYEARDTPEPV</sequence>
<dbReference type="Gene3D" id="4.10.240.10">
    <property type="entry name" value="Zn(2)-C6 fungal-type DNA-binding domain"/>
    <property type="match status" value="1"/>
</dbReference>